<dbReference type="SUPFAM" id="SSF53756">
    <property type="entry name" value="UDP-Glycosyltransferase/glycogen phosphorylase"/>
    <property type="match status" value="1"/>
</dbReference>
<dbReference type="CDD" id="cd03808">
    <property type="entry name" value="GT4_CapM-like"/>
    <property type="match status" value="1"/>
</dbReference>
<dbReference type="Proteomes" id="UP000007652">
    <property type="component" value="Unassembled WGS sequence"/>
</dbReference>
<dbReference type="AlphaFoldDB" id="G0V439"/>
<dbReference type="OrthoDB" id="9806653at2"/>
<feature type="domain" description="Glycosyl transferase family 1" evidence="1">
    <location>
        <begin position="187"/>
        <end position="349"/>
    </location>
</feature>
<dbReference type="PANTHER" id="PTHR12526:SF630">
    <property type="entry name" value="GLYCOSYLTRANSFERASE"/>
    <property type="match status" value="1"/>
</dbReference>
<evidence type="ECO:0000313" key="3">
    <source>
        <dbReference type="EMBL" id="CCC57879.1"/>
    </source>
</evidence>
<evidence type="ECO:0000259" key="1">
    <source>
        <dbReference type="Pfam" id="PF00534"/>
    </source>
</evidence>
<dbReference type="PANTHER" id="PTHR12526">
    <property type="entry name" value="GLYCOSYLTRANSFERASE"/>
    <property type="match status" value="1"/>
</dbReference>
<accession>G0V439</accession>
<evidence type="ECO:0000259" key="2">
    <source>
        <dbReference type="Pfam" id="PF13439"/>
    </source>
</evidence>
<dbReference type="Pfam" id="PF13439">
    <property type="entry name" value="Glyco_transf_4"/>
    <property type="match status" value="1"/>
</dbReference>
<reference evidence="3 4" key="1">
    <citation type="journal article" date="2011" name="J. Bacteriol.">
        <title>Draft genome sequence of Caloramator australicus strain RC3T, a thermoanaerobe from the Great Artesian Basin of Australia.</title>
        <authorList>
            <person name="Ogg C.D."/>
            <person name="Patel B.K.C."/>
        </authorList>
    </citation>
    <scope>NUCLEOTIDE SEQUENCE [LARGE SCALE GENOMIC DNA]</scope>
    <source>
        <strain evidence="3 4">RC3</strain>
    </source>
</reference>
<protein>
    <submittedName>
        <fullName evidence="3">Capsular polysaccharide biosynthesis protein</fullName>
    </submittedName>
</protein>
<sequence length="374" mass="43591">MAKVLVTVHLGRHFRIFGHYDYKVLLDMGHEVHIAANFNDTIDKFDDKRVIKHQIDFDRNPFSLANIKAYRQLKELFKRYRFDLIHTQSPSGGAVTRLAAIEERKKGTKVIYTAHGFHFYKGASLKNWILYYNIEKFLGCFTDCVITINKEDYDFAKKNFKENKVKYIPGVGIDLNKFIPQNIENKIKLRKQYGYDENDFILIYVAEMSYRKHQDLLINVTNLLKTKIPNLKLLLVGKGKLLEKYKEQTKKLNLEKYIHFLGYRKDVPDLMTIADVAVSSSRQEGLPVNIMEAMATGLPLVVTNCRGNRDLITNGENGYVVGIDDVGEFANAIEKIYKEDELRRKFGKKNLENIKMYSIENVKKEMERIYNSYI</sequence>
<proteinExistence type="predicted"/>
<dbReference type="STRING" id="857293.CAAU_0230"/>
<dbReference type="EMBL" id="CAKP01000009">
    <property type="protein sequence ID" value="CCC57879.1"/>
    <property type="molecule type" value="Genomic_DNA"/>
</dbReference>
<comment type="caution">
    <text evidence="3">The sequence shown here is derived from an EMBL/GenBank/DDBJ whole genome shotgun (WGS) entry which is preliminary data.</text>
</comment>
<dbReference type="GO" id="GO:0016757">
    <property type="term" value="F:glycosyltransferase activity"/>
    <property type="evidence" value="ECO:0007669"/>
    <property type="project" value="InterPro"/>
</dbReference>
<dbReference type="InterPro" id="IPR028098">
    <property type="entry name" value="Glyco_trans_4-like_N"/>
</dbReference>
<keyword evidence="4" id="KW-1185">Reference proteome</keyword>
<organism evidence="3 4">
    <name type="scientific">Caloramator australicus RC3</name>
    <dbReference type="NCBI Taxonomy" id="857293"/>
    <lineage>
        <taxon>Bacteria</taxon>
        <taxon>Bacillati</taxon>
        <taxon>Bacillota</taxon>
        <taxon>Clostridia</taxon>
        <taxon>Eubacteriales</taxon>
        <taxon>Clostridiaceae</taxon>
        <taxon>Caloramator</taxon>
    </lineage>
</organism>
<gene>
    <name evidence="3" type="ORF">CAAU_0230</name>
</gene>
<dbReference type="Gene3D" id="3.40.50.2000">
    <property type="entry name" value="Glycogen Phosphorylase B"/>
    <property type="match status" value="2"/>
</dbReference>
<feature type="domain" description="Glycosyltransferase subfamily 4-like N-terminal" evidence="2">
    <location>
        <begin position="25"/>
        <end position="170"/>
    </location>
</feature>
<dbReference type="RefSeq" id="WP_008907602.1">
    <property type="nucleotide sequence ID" value="NZ_CAKP01000009.1"/>
</dbReference>
<dbReference type="eggNOG" id="COG0438">
    <property type="taxonomic scope" value="Bacteria"/>
</dbReference>
<name>G0V439_9CLOT</name>
<dbReference type="InterPro" id="IPR001296">
    <property type="entry name" value="Glyco_trans_1"/>
</dbReference>
<dbReference type="Pfam" id="PF00534">
    <property type="entry name" value="Glycos_transf_1"/>
    <property type="match status" value="1"/>
</dbReference>
<evidence type="ECO:0000313" key="4">
    <source>
        <dbReference type="Proteomes" id="UP000007652"/>
    </source>
</evidence>